<evidence type="ECO:0000256" key="3">
    <source>
        <dbReference type="ARBA" id="ARBA00012572"/>
    </source>
</evidence>
<comment type="similarity">
    <text evidence="9">Belongs to the TrpF family.</text>
</comment>
<evidence type="ECO:0000313" key="11">
    <source>
        <dbReference type="EMBL" id="SCM77786.1"/>
    </source>
</evidence>
<dbReference type="Gene3D" id="3.20.20.70">
    <property type="entry name" value="Aldolase class I"/>
    <property type="match status" value="1"/>
</dbReference>
<keyword evidence="6 9" id="KW-0822">Tryptophan biosynthesis</keyword>
<accession>A0A212LJP5</accession>
<dbReference type="PANTHER" id="PTHR42894:SF1">
    <property type="entry name" value="N-(5'-PHOSPHORIBOSYL)ANTHRANILATE ISOMERASE"/>
    <property type="match status" value="1"/>
</dbReference>
<evidence type="ECO:0000256" key="9">
    <source>
        <dbReference type="HAMAP-Rule" id="MF_00135"/>
    </source>
</evidence>
<dbReference type="InterPro" id="IPR044643">
    <property type="entry name" value="TrpF_fam"/>
</dbReference>
<evidence type="ECO:0000256" key="5">
    <source>
        <dbReference type="ARBA" id="ARBA00022605"/>
    </source>
</evidence>
<dbReference type="InterPro" id="IPR001240">
    <property type="entry name" value="PRAI_dom"/>
</dbReference>
<evidence type="ECO:0000256" key="4">
    <source>
        <dbReference type="ARBA" id="ARBA00022272"/>
    </source>
</evidence>
<dbReference type="AlphaFoldDB" id="A0A212LJP5"/>
<dbReference type="SUPFAM" id="SSF51366">
    <property type="entry name" value="Ribulose-phoshate binding barrel"/>
    <property type="match status" value="1"/>
</dbReference>
<comment type="catalytic activity">
    <reaction evidence="1 9">
        <text>N-(5-phospho-beta-D-ribosyl)anthranilate = 1-(2-carboxyphenylamino)-1-deoxy-D-ribulose 5-phosphate</text>
        <dbReference type="Rhea" id="RHEA:21540"/>
        <dbReference type="ChEBI" id="CHEBI:18277"/>
        <dbReference type="ChEBI" id="CHEBI:58613"/>
        <dbReference type="EC" id="5.3.1.24"/>
    </reaction>
</comment>
<keyword evidence="5 9" id="KW-0028">Amino-acid biosynthesis</keyword>
<dbReference type="EMBL" id="FMJD01000010">
    <property type="protein sequence ID" value="SCM77786.1"/>
    <property type="molecule type" value="Genomic_DNA"/>
</dbReference>
<feature type="domain" description="N-(5'phosphoribosyl) anthranilate isomerase (PRAI)" evidence="10">
    <location>
        <begin position="7"/>
        <end position="208"/>
    </location>
</feature>
<reference evidence="11" key="1">
    <citation type="submission" date="2016-08" db="EMBL/GenBank/DDBJ databases">
        <authorList>
            <person name="Seilhamer J.J."/>
        </authorList>
    </citation>
    <scope>NUCLEOTIDE SEQUENCE</scope>
    <source>
        <strain evidence="11">86</strain>
    </source>
</reference>
<dbReference type="GO" id="GO:0004640">
    <property type="term" value="F:phosphoribosylanthranilate isomerase activity"/>
    <property type="evidence" value="ECO:0007669"/>
    <property type="project" value="UniProtKB-UniRule"/>
</dbReference>
<dbReference type="HAMAP" id="MF_00135">
    <property type="entry name" value="PRAI"/>
    <property type="match status" value="1"/>
</dbReference>
<comment type="pathway">
    <text evidence="2 9">Amino-acid biosynthesis; L-tryptophan biosynthesis; L-tryptophan from chorismate: step 3/5.</text>
</comment>
<keyword evidence="8 9" id="KW-0413">Isomerase</keyword>
<proteinExistence type="inferred from homology"/>
<dbReference type="PANTHER" id="PTHR42894">
    <property type="entry name" value="N-(5'-PHOSPHORIBOSYL)ANTHRANILATE ISOMERASE"/>
    <property type="match status" value="1"/>
</dbReference>
<evidence type="ECO:0000256" key="2">
    <source>
        <dbReference type="ARBA" id="ARBA00004664"/>
    </source>
</evidence>
<dbReference type="CDD" id="cd00405">
    <property type="entry name" value="PRAI"/>
    <property type="match status" value="1"/>
</dbReference>
<protein>
    <recommendedName>
        <fullName evidence="4 9">N-(5'-phosphoribosyl)anthranilate isomerase</fullName>
        <shortName evidence="9">PRAI</shortName>
        <ecNumber evidence="3 9">5.3.1.24</ecNumber>
    </recommendedName>
</protein>
<evidence type="ECO:0000256" key="7">
    <source>
        <dbReference type="ARBA" id="ARBA00023141"/>
    </source>
</evidence>
<dbReference type="UniPathway" id="UPA00035">
    <property type="reaction ID" value="UER00042"/>
</dbReference>
<sequence length="219" mass="22868">MMSSFLVKICGLSTPESLEWALSAGADLVGFVHFQKSPRHLPVAAATALARQVAGRAKTVVLTVDAADDLLDQLVAGIAPDFVQLHGRESPQRVAEVRKRAGRPVIKALGIGSAEDVAAARAYAGVADLLLYDAKPPKDASRPGGLGVAFDWSLLEGAPTPFLLSGGLDPTNVHDAVRQVRPFGVDVSSGVESAPGQKDEARIRAFVAAARAASEEGQR</sequence>
<evidence type="ECO:0000256" key="8">
    <source>
        <dbReference type="ARBA" id="ARBA00023235"/>
    </source>
</evidence>
<dbReference type="Pfam" id="PF00697">
    <property type="entry name" value="PRAI"/>
    <property type="match status" value="1"/>
</dbReference>
<name>A0A212LJP5_9HYPH</name>
<dbReference type="EC" id="5.3.1.24" evidence="3 9"/>
<dbReference type="NCBIfam" id="NF002295">
    <property type="entry name" value="PRK01222.1-1"/>
    <property type="match status" value="1"/>
</dbReference>
<evidence type="ECO:0000256" key="1">
    <source>
        <dbReference type="ARBA" id="ARBA00001164"/>
    </source>
</evidence>
<gene>
    <name evidence="9 11" type="primary">trpF</name>
    <name evidence="11" type="ORF">KL86PLE_60101</name>
</gene>
<organism evidence="11">
    <name type="scientific">uncultured Pleomorphomonas sp</name>
    <dbReference type="NCBI Taxonomy" id="442121"/>
    <lineage>
        <taxon>Bacteria</taxon>
        <taxon>Pseudomonadati</taxon>
        <taxon>Pseudomonadota</taxon>
        <taxon>Alphaproteobacteria</taxon>
        <taxon>Hyphomicrobiales</taxon>
        <taxon>Pleomorphomonadaceae</taxon>
        <taxon>Pleomorphomonas</taxon>
        <taxon>environmental samples</taxon>
    </lineage>
</organism>
<evidence type="ECO:0000256" key="6">
    <source>
        <dbReference type="ARBA" id="ARBA00022822"/>
    </source>
</evidence>
<dbReference type="InterPro" id="IPR011060">
    <property type="entry name" value="RibuloseP-bd_barrel"/>
</dbReference>
<dbReference type="InterPro" id="IPR013785">
    <property type="entry name" value="Aldolase_TIM"/>
</dbReference>
<evidence type="ECO:0000259" key="10">
    <source>
        <dbReference type="Pfam" id="PF00697"/>
    </source>
</evidence>
<keyword evidence="7 9" id="KW-0057">Aromatic amino acid biosynthesis</keyword>
<dbReference type="GO" id="GO:0000162">
    <property type="term" value="P:L-tryptophan biosynthetic process"/>
    <property type="evidence" value="ECO:0007669"/>
    <property type="project" value="UniProtKB-UniRule"/>
</dbReference>